<accession>A0A8T0H9A4</accession>
<dbReference type="Gene3D" id="3.30.530.20">
    <property type="match status" value="1"/>
</dbReference>
<evidence type="ECO:0000313" key="2">
    <source>
        <dbReference type="Proteomes" id="UP000822688"/>
    </source>
</evidence>
<reference evidence="1" key="1">
    <citation type="submission" date="2020-06" db="EMBL/GenBank/DDBJ databases">
        <title>WGS assembly of Ceratodon purpureus strain R40.</title>
        <authorList>
            <person name="Carey S.B."/>
            <person name="Jenkins J."/>
            <person name="Shu S."/>
            <person name="Lovell J.T."/>
            <person name="Sreedasyam A."/>
            <person name="Maumus F."/>
            <person name="Tiley G.P."/>
            <person name="Fernandez-Pozo N."/>
            <person name="Barry K."/>
            <person name="Chen C."/>
            <person name="Wang M."/>
            <person name="Lipzen A."/>
            <person name="Daum C."/>
            <person name="Saski C.A."/>
            <person name="Payton A.C."/>
            <person name="Mcbreen J.C."/>
            <person name="Conrad R.E."/>
            <person name="Kollar L.M."/>
            <person name="Olsson S."/>
            <person name="Huttunen S."/>
            <person name="Landis J.B."/>
            <person name="Wickett N.J."/>
            <person name="Johnson M.G."/>
            <person name="Rensing S.A."/>
            <person name="Grimwood J."/>
            <person name="Schmutz J."/>
            <person name="Mcdaniel S.F."/>
        </authorList>
    </citation>
    <scope>NUCLEOTIDE SEQUENCE</scope>
    <source>
        <strain evidence="1">R40</strain>
    </source>
</reference>
<proteinExistence type="predicted"/>
<gene>
    <name evidence="1" type="ORF">KC19_7G178700</name>
</gene>
<dbReference type="AlphaFoldDB" id="A0A8T0H9A4"/>
<evidence type="ECO:0000313" key="1">
    <source>
        <dbReference type="EMBL" id="KAG0568003.1"/>
    </source>
</evidence>
<dbReference type="EMBL" id="CM026428">
    <property type="protein sequence ID" value="KAG0568003.1"/>
    <property type="molecule type" value="Genomic_DNA"/>
</dbReference>
<name>A0A8T0H9A4_CERPU</name>
<dbReference type="InterPro" id="IPR023393">
    <property type="entry name" value="START-like_dom_sf"/>
</dbReference>
<dbReference type="Proteomes" id="UP000822688">
    <property type="component" value="Chromosome 7"/>
</dbReference>
<protein>
    <recommendedName>
        <fullName evidence="3">Bet v I/Major latex protein domain-containing protein</fullName>
    </recommendedName>
</protein>
<evidence type="ECO:0008006" key="3">
    <source>
        <dbReference type="Google" id="ProtNLM"/>
    </source>
</evidence>
<sequence>MPSFPEQSAVYPTTPDKLLEAFKRLDTLLPNLIPSVFSKAHKLQGDGGAGTIAEYVYTPEFAAGRTLKVTTELFDEVGHIFHADFQLEGDWRYSCFKVHIQLVPGLLHGTTRVRYTFIYEPETAPPPLDIIAAAHPGVVALSAYLYDEHEFQRSLSASTESTKNLTETV</sequence>
<keyword evidence="2" id="KW-1185">Reference proteome</keyword>
<organism evidence="1 2">
    <name type="scientific">Ceratodon purpureus</name>
    <name type="common">Fire moss</name>
    <name type="synonym">Dicranum purpureum</name>
    <dbReference type="NCBI Taxonomy" id="3225"/>
    <lineage>
        <taxon>Eukaryota</taxon>
        <taxon>Viridiplantae</taxon>
        <taxon>Streptophyta</taxon>
        <taxon>Embryophyta</taxon>
        <taxon>Bryophyta</taxon>
        <taxon>Bryophytina</taxon>
        <taxon>Bryopsida</taxon>
        <taxon>Dicranidae</taxon>
        <taxon>Pseudoditrichales</taxon>
        <taxon>Ditrichaceae</taxon>
        <taxon>Ceratodon</taxon>
    </lineage>
</organism>
<comment type="caution">
    <text evidence="1">The sequence shown here is derived from an EMBL/GenBank/DDBJ whole genome shotgun (WGS) entry which is preliminary data.</text>
</comment>
<dbReference type="SUPFAM" id="SSF55961">
    <property type="entry name" value="Bet v1-like"/>
    <property type="match status" value="1"/>
</dbReference>